<evidence type="ECO:0008006" key="3">
    <source>
        <dbReference type="Google" id="ProtNLM"/>
    </source>
</evidence>
<comment type="caution">
    <text evidence="1">The sequence shown here is derived from an EMBL/GenBank/DDBJ whole genome shotgun (WGS) entry which is preliminary data.</text>
</comment>
<dbReference type="Proteomes" id="UP000535276">
    <property type="component" value="Unassembled WGS sequence"/>
</dbReference>
<dbReference type="InterPro" id="IPR029149">
    <property type="entry name" value="Creatin/AminoP/Spt16_N"/>
</dbReference>
<dbReference type="AlphaFoldDB" id="A0A7Z0IXB4"/>
<organism evidence="1 2">
    <name type="scientific">Rhizobium leguminosarum</name>
    <dbReference type="NCBI Taxonomy" id="384"/>
    <lineage>
        <taxon>Bacteria</taxon>
        <taxon>Pseudomonadati</taxon>
        <taxon>Pseudomonadota</taxon>
        <taxon>Alphaproteobacteria</taxon>
        <taxon>Hyphomicrobiales</taxon>
        <taxon>Rhizobiaceae</taxon>
        <taxon>Rhizobium/Agrobacterium group</taxon>
        <taxon>Rhizobium</taxon>
    </lineage>
</organism>
<evidence type="ECO:0000313" key="2">
    <source>
        <dbReference type="Proteomes" id="UP000535276"/>
    </source>
</evidence>
<sequence>MLRDENESVELAGSTVFKDERKQAYLNPAGADRPLISPVPAATLDRARRYRLERLRMKMREWDCGALLLYDPVNIRYAFDSSNMSIWTMHNPSRYALILADGPAIIFEFEGAEHVNDGLPGIDEIRPSKSWIFFTAGNLVEPRLKAWADEITDIVKGNGANRRIAVDRLEPSGAFELTERGFTLLDGVREHQTGNPGPDHIKGRGAAGQLSVGGYLKRLARGVSVSVLLKLPRDAVTGSARRSA</sequence>
<evidence type="ECO:0000313" key="1">
    <source>
        <dbReference type="EMBL" id="NYJ10805.1"/>
    </source>
</evidence>
<dbReference type="Gene3D" id="3.40.350.10">
    <property type="entry name" value="Creatinase/prolidase N-terminal domain"/>
    <property type="match status" value="1"/>
</dbReference>
<dbReference type="SUPFAM" id="SSF53092">
    <property type="entry name" value="Creatinase/prolidase N-terminal domain"/>
    <property type="match status" value="1"/>
</dbReference>
<reference evidence="1 2" key="1">
    <citation type="submission" date="2020-07" db="EMBL/GenBank/DDBJ databases">
        <title>Genomic Encyclopedia of Type Strains, Phase IV (KMG-V): Genome sequencing to study the core and pangenomes of soil and plant-associated prokaryotes.</title>
        <authorList>
            <person name="Whitman W."/>
        </authorList>
    </citation>
    <scope>NUCLEOTIDE SEQUENCE [LARGE SCALE GENOMIC DNA]</scope>
    <source>
        <strain evidence="1 2">SEMIA 4052</strain>
    </source>
</reference>
<name>A0A7Z0IXB4_RHILE</name>
<accession>A0A7Z0IXB4</accession>
<dbReference type="EMBL" id="JACBZV010000002">
    <property type="protein sequence ID" value="NYJ10805.1"/>
    <property type="molecule type" value="Genomic_DNA"/>
</dbReference>
<protein>
    <recommendedName>
        <fullName evidence="3">Aminopeptidase P family protein</fullName>
    </recommendedName>
</protein>
<proteinExistence type="predicted"/>
<gene>
    <name evidence="1" type="ORF">GGI64_001852</name>
</gene>